<sequence>LIEARETSKQVTTQTKKRENQVNHEKVEIHGSNRNLKMAVNEVEIEQIRGKEKDENRGETPCRIELPSQLEIDTVTEAVSNGTVMAGNNEIVQKVENSKTDVQEWEEG</sequence>
<feature type="region of interest" description="Disordered" evidence="1">
    <location>
        <begin position="1"/>
        <end position="27"/>
    </location>
</feature>
<organism evidence="2 3">
    <name type="scientific">Nicotiana attenuata</name>
    <name type="common">Coyote tobacco</name>
    <dbReference type="NCBI Taxonomy" id="49451"/>
    <lineage>
        <taxon>Eukaryota</taxon>
        <taxon>Viridiplantae</taxon>
        <taxon>Streptophyta</taxon>
        <taxon>Embryophyta</taxon>
        <taxon>Tracheophyta</taxon>
        <taxon>Spermatophyta</taxon>
        <taxon>Magnoliopsida</taxon>
        <taxon>eudicotyledons</taxon>
        <taxon>Gunneridae</taxon>
        <taxon>Pentapetalae</taxon>
        <taxon>asterids</taxon>
        <taxon>lamiids</taxon>
        <taxon>Solanales</taxon>
        <taxon>Solanaceae</taxon>
        <taxon>Nicotianoideae</taxon>
        <taxon>Nicotianeae</taxon>
        <taxon>Nicotiana</taxon>
    </lineage>
</organism>
<dbReference type="AlphaFoldDB" id="A0A314L5N7"/>
<comment type="caution">
    <text evidence="2">The sequence shown here is derived from an EMBL/GenBank/DDBJ whole genome shotgun (WGS) entry which is preliminary data.</text>
</comment>
<feature type="non-terminal residue" evidence="2">
    <location>
        <position position="1"/>
    </location>
</feature>
<protein>
    <submittedName>
        <fullName evidence="2">Uncharacterized protein</fullName>
    </submittedName>
</protein>
<feature type="compositionally biased region" description="Basic and acidic residues" evidence="1">
    <location>
        <begin position="16"/>
        <end position="27"/>
    </location>
</feature>
<gene>
    <name evidence="2" type="ORF">A4A49_66086</name>
</gene>
<dbReference type="Proteomes" id="UP000187609">
    <property type="component" value="Unassembled WGS sequence"/>
</dbReference>
<keyword evidence="3" id="KW-1185">Reference proteome</keyword>
<evidence type="ECO:0000313" key="2">
    <source>
        <dbReference type="EMBL" id="OIT36898.1"/>
    </source>
</evidence>
<evidence type="ECO:0000313" key="3">
    <source>
        <dbReference type="Proteomes" id="UP000187609"/>
    </source>
</evidence>
<accession>A0A314L5N7</accession>
<evidence type="ECO:0000256" key="1">
    <source>
        <dbReference type="SAM" id="MobiDB-lite"/>
    </source>
</evidence>
<reference evidence="2" key="1">
    <citation type="submission" date="2016-11" db="EMBL/GenBank/DDBJ databases">
        <title>The genome of Nicotiana attenuata.</title>
        <authorList>
            <person name="Xu S."/>
            <person name="Brockmoeller T."/>
            <person name="Gaquerel E."/>
            <person name="Navarro A."/>
            <person name="Kuhl H."/>
            <person name="Gase K."/>
            <person name="Ling Z."/>
            <person name="Zhou W."/>
            <person name="Kreitzer C."/>
            <person name="Stanke M."/>
            <person name="Tang H."/>
            <person name="Lyons E."/>
            <person name="Pandey P."/>
            <person name="Pandey S.P."/>
            <person name="Timmermann B."/>
            <person name="Baldwin I.T."/>
        </authorList>
    </citation>
    <scope>NUCLEOTIDE SEQUENCE [LARGE SCALE GENOMIC DNA]</scope>
    <source>
        <strain evidence="2">UT</strain>
    </source>
</reference>
<feature type="non-terminal residue" evidence="2">
    <location>
        <position position="108"/>
    </location>
</feature>
<proteinExistence type="predicted"/>
<name>A0A314L5N7_NICAT</name>
<dbReference type="EMBL" id="MJEQ01000377">
    <property type="protein sequence ID" value="OIT36898.1"/>
    <property type="molecule type" value="Genomic_DNA"/>
</dbReference>